<evidence type="ECO:0000256" key="4">
    <source>
        <dbReference type="ARBA" id="ARBA00022723"/>
    </source>
</evidence>
<evidence type="ECO:0000313" key="8">
    <source>
        <dbReference type="EMBL" id="MBB6477190.1"/>
    </source>
</evidence>
<dbReference type="SUPFAM" id="SSF53067">
    <property type="entry name" value="Actin-like ATPase domain"/>
    <property type="match status" value="1"/>
</dbReference>
<dbReference type="InterPro" id="IPR017861">
    <property type="entry name" value="KAE1/TsaD"/>
</dbReference>
<accession>A0A841R276</accession>
<comment type="catalytic activity">
    <reaction evidence="6">
        <text>L-threonylcarbamoyladenylate + adenosine(37) in tRNA = N(6)-L-threonylcarbamoyladenosine(37) in tRNA + AMP + H(+)</text>
        <dbReference type="Rhea" id="RHEA:37059"/>
        <dbReference type="Rhea" id="RHEA-COMP:10162"/>
        <dbReference type="Rhea" id="RHEA-COMP:10163"/>
        <dbReference type="ChEBI" id="CHEBI:15378"/>
        <dbReference type="ChEBI" id="CHEBI:73682"/>
        <dbReference type="ChEBI" id="CHEBI:74411"/>
        <dbReference type="ChEBI" id="CHEBI:74418"/>
        <dbReference type="ChEBI" id="CHEBI:456215"/>
        <dbReference type="EC" id="2.3.1.234"/>
    </reaction>
</comment>
<dbReference type="RefSeq" id="WP_024049230.1">
    <property type="nucleotide sequence ID" value="NZ_CABWNB010000001.1"/>
</dbReference>
<proteinExistence type="predicted"/>
<dbReference type="PANTHER" id="PTHR11735:SF11">
    <property type="entry name" value="TRNA THREONYLCARBAMOYLADENOSINE BIOSYNTHESIS PROTEIN TSAB"/>
    <property type="match status" value="1"/>
</dbReference>
<dbReference type="InterPro" id="IPR000905">
    <property type="entry name" value="Gcp-like_dom"/>
</dbReference>
<dbReference type="AlphaFoldDB" id="A0A841R276"/>
<keyword evidence="2 8" id="KW-0808">Transferase</keyword>
<evidence type="ECO:0000313" key="9">
    <source>
        <dbReference type="Proteomes" id="UP000591941"/>
    </source>
</evidence>
<keyword evidence="4" id="KW-0479">Metal-binding</keyword>
<dbReference type="EC" id="2.3.1.234" evidence="1"/>
<dbReference type="GeneID" id="93485501"/>
<name>A0A841R276_9FIRM</name>
<evidence type="ECO:0000256" key="3">
    <source>
        <dbReference type="ARBA" id="ARBA00022694"/>
    </source>
</evidence>
<dbReference type="InterPro" id="IPR043129">
    <property type="entry name" value="ATPase_NBD"/>
</dbReference>
<dbReference type="GO" id="GO:0061711">
    <property type="term" value="F:tRNA N(6)-L-threonylcarbamoyladenine synthase activity"/>
    <property type="evidence" value="ECO:0007669"/>
    <property type="project" value="UniProtKB-EC"/>
</dbReference>
<feature type="domain" description="Gcp-like" evidence="7">
    <location>
        <begin position="49"/>
        <end position="300"/>
    </location>
</feature>
<evidence type="ECO:0000259" key="7">
    <source>
        <dbReference type="Pfam" id="PF00814"/>
    </source>
</evidence>
<protein>
    <recommendedName>
        <fullName evidence="1">N(6)-L-threonylcarbamoyladenine synthase</fullName>
        <ecNumber evidence="1">2.3.1.234</ecNumber>
    </recommendedName>
</protein>
<dbReference type="GO" id="GO:0008033">
    <property type="term" value="P:tRNA processing"/>
    <property type="evidence" value="ECO:0007669"/>
    <property type="project" value="UniProtKB-KW"/>
</dbReference>
<evidence type="ECO:0000256" key="1">
    <source>
        <dbReference type="ARBA" id="ARBA00012156"/>
    </source>
</evidence>
<dbReference type="GO" id="GO:0005829">
    <property type="term" value="C:cytosol"/>
    <property type="evidence" value="ECO:0007669"/>
    <property type="project" value="TreeGrafter"/>
</dbReference>
<evidence type="ECO:0000256" key="2">
    <source>
        <dbReference type="ARBA" id="ARBA00022679"/>
    </source>
</evidence>
<organism evidence="8 9">
    <name type="scientific">Negativicoccus succinicivorans</name>
    <dbReference type="NCBI Taxonomy" id="620903"/>
    <lineage>
        <taxon>Bacteria</taxon>
        <taxon>Bacillati</taxon>
        <taxon>Bacillota</taxon>
        <taxon>Negativicutes</taxon>
        <taxon>Veillonellales</taxon>
        <taxon>Veillonellaceae</taxon>
        <taxon>Negativicoccus</taxon>
    </lineage>
</organism>
<dbReference type="Proteomes" id="UP000591941">
    <property type="component" value="Unassembled WGS sequence"/>
</dbReference>
<reference evidence="8 9" key="1">
    <citation type="submission" date="2020-08" db="EMBL/GenBank/DDBJ databases">
        <title>Genomic Encyclopedia of Type Strains, Phase IV (KMG-IV): sequencing the most valuable type-strain genomes for metagenomic binning, comparative biology and taxonomic classification.</title>
        <authorList>
            <person name="Goeker M."/>
        </authorList>
    </citation>
    <scope>NUCLEOTIDE SEQUENCE [LARGE SCALE GENOMIC DNA]</scope>
    <source>
        <strain evidence="8 9">DSM 21255</strain>
    </source>
</reference>
<dbReference type="PANTHER" id="PTHR11735">
    <property type="entry name" value="TRNA N6-ADENOSINE THREONYLCARBAMOYLTRANSFERASE"/>
    <property type="match status" value="1"/>
</dbReference>
<keyword evidence="3" id="KW-0819">tRNA processing</keyword>
<dbReference type="EMBL" id="JACHHI010000001">
    <property type="protein sequence ID" value="MBB6477190.1"/>
    <property type="molecule type" value="Genomic_DNA"/>
</dbReference>
<evidence type="ECO:0000256" key="5">
    <source>
        <dbReference type="ARBA" id="ARBA00023315"/>
    </source>
</evidence>
<dbReference type="PRINTS" id="PR00789">
    <property type="entry name" value="OSIALOPTASE"/>
</dbReference>
<comment type="caution">
    <text evidence="8">The sequence shown here is derived from an EMBL/GenBank/DDBJ whole genome shotgun (WGS) entry which is preliminary data.</text>
</comment>
<sequence>MHALGIDTSCYTTSVAIVNEKFEVVTQARRLLKVKAGKRGLSQSEMLYQHVRNLPELIMQLRQEYAGKIDVIGVSAVPRRREDSYMPAFLAGLGTAHSLASVLRVPLYRFSHQENHVFAAIRDYPELWQEPLYMLHLSGGTTDWLEVKWQTEGLAIAELATSDDISAGQLIDRIGVMLGLPFPAGPSLERLAQQGKLSYRLSLPRRLDSLSFAGAETQLRKVYEKGDLSKQDLAVSVFDYICRILARTAKRLNFEQGRPFIAVGGVFANMYLRNEFSEILRNLHLQPFLAAPEYSSDNATGNAFAAVRYQLCAFKQ</sequence>
<dbReference type="Pfam" id="PF00814">
    <property type="entry name" value="TsaD"/>
    <property type="match status" value="1"/>
</dbReference>
<gene>
    <name evidence="8" type="ORF">HNR45_000212</name>
</gene>
<evidence type="ECO:0000256" key="6">
    <source>
        <dbReference type="ARBA" id="ARBA00048117"/>
    </source>
</evidence>
<dbReference type="Gene3D" id="3.30.420.40">
    <property type="match status" value="2"/>
</dbReference>
<keyword evidence="5 8" id="KW-0012">Acyltransferase</keyword>
<dbReference type="GO" id="GO:0046872">
    <property type="term" value="F:metal ion binding"/>
    <property type="evidence" value="ECO:0007669"/>
    <property type="project" value="UniProtKB-KW"/>
</dbReference>
<keyword evidence="9" id="KW-1185">Reference proteome</keyword>